<dbReference type="RefSeq" id="WP_156831820.1">
    <property type="nucleotide sequence ID" value="NZ_ATVG01000013.1"/>
</dbReference>
<accession>A0ABY7U8K2</accession>
<reference evidence="2 3" key="1">
    <citation type="submission" date="2020-10" db="EMBL/GenBank/DDBJ databases">
        <title>Complete genome sequence of Corynebacterium massiliense DSM 45435, type strain of Corynebacterium massiliense.</title>
        <authorList>
            <person name="Busche T."/>
            <person name="Kalinowski J."/>
            <person name="Ruckert C."/>
        </authorList>
    </citation>
    <scope>NUCLEOTIDE SEQUENCE [LARGE SCALE GENOMIC DNA]</scope>
    <source>
        <strain evidence="2 3">DSM 45435</strain>
    </source>
</reference>
<evidence type="ECO:0008006" key="4">
    <source>
        <dbReference type="Google" id="ProtNLM"/>
    </source>
</evidence>
<evidence type="ECO:0000313" key="3">
    <source>
        <dbReference type="Proteomes" id="UP001220064"/>
    </source>
</evidence>
<feature type="compositionally biased region" description="Basic residues" evidence="1">
    <location>
        <begin position="349"/>
        <end position="365"/>
    </location>
</feature>
<evidence type="ECO:0000256" key="1">
    <source>
        <dbReference type="SAM" id="MobiDB-lite"/>
    </source>
</evidence>
<gene>
    <name evidence="2" type="ORF">CMASS_02815</name>
</gene>
<sequence>MPVDSGTSGRKRTSTAKARRKTQERRVSSRPSIPRRLTGTPRADVLRLSPGAGIYLRGDNAVQFGLDATRAGVVLTERPIDLAVALSPARCGTTRAELIERLALADYSPTAAAGIVEDLVSFGVLTPCSTHGRVAVLGNTALASDIANLLTASGFLVRRVITAGNPAKQLTAVPPAMLPVLVDQWAYSHALAPVLTDHFPASVTVASLDARGLVGPVRVDGKGPCPVCMDLLRSEEDPYWAFVAAQTTLEWVSAPEASPATSAAPSGPALCDDRLSGAMPPDPAVRAATAAAAVAAVRAVHGIQPPPGETAAPPTPGAVTEINLFGPAPQRVVLPHRMCPVCNTASRQLKTKKSQRKNKAQRRKAATNSADSSCAALE</sequence>
<dbReference type="Gene3D" id="3.40.50.720">
    <property type="entry name" value="NAD(P)-binding Rossmann-like Domain"/>
    <property type="match status" value="1"/>
</dbReference>
<proteinExistence type="predicted"/>
<protein>
    <recommendedName>
        <fullName evidence="4">TOMM leader peptide-binding protein</fullName>
    </recommendedName>
</protein>
<dbReference type="EMBL" id="CP063189">
    <property type="protein sequence ID" value="WCZ32022.1"/>
    <property type="molecule type" value="Genomic_DNA"/>
</dbReference>
<keyword evidence="3" id="KW-1185">Reference proteome</keyword>
<feature type="region of interest" description="Disordered" evidence="1">
    <location>
        <begin position="345"/>
        <end position="378"/>
    </location>
</feature>
<evidence type="ECO:0000313" key="2">
    <source>
        <dbReference type="EMBL" id="WCZ32022.1"/>
    </source>
</evidence>
<feature type="region of interest" description="Disordered" evidence="1">
    <location>
        <begin position="1"/>
        <end position="40"/>
    </location>
</feature>
<dbReference type="Proteomes" id="UP001220064">
    <property type="component" value="Chromosome"/>
</dbReference>
<feature type="compositionally biased region" description="Basic residues" evidence="1">
    <location>
        <begin position="9"/>
        <end position="23"/>
    </location>
</feature>
<organism evidence="2 3">
    <name type="scientific">Corynebacterium massiliense DSM 45435</name>
    <dbReference type="NCBI Taxonomy" id="1121364"/>
    <lineage>
        <taxon>Bacteria</taxon>
        <taxon>Bacillati</taxon>
        <taxon>Actinomycetota</taxon>
        <taxon>Actinomycetes</taxon>
        <taxon>Mycobacteriales</taxon>
        <taxon>Corynebacteriaceae</taxon>
        <taxon>Corynebacterium</taxon>
    </lineage>
</organism>
<name>A0ABY7U8K2_9CORY</name>